<evidence type="ECO:0000313" key="8">
    <source>
        <dbReference type="Proteomes" id="UP000053989"/>
    </source>
</evidence>
<dbReference type="InterPro" id="IPR014001">
    <property type="entry name" value="Helicase_ATP-bd"/>
</dbReference>
<dbReference type="InterPro" id="IPR011545">
    <property type="entry name" value="DEAD/DEAH_box_helicase_dom"/>
</dbReference>
<organism evidence="7 8">
    <name type="scientific">Scleroderma citrinum Foug A</name>
    <dbReference type="NCBI Taxonomy" id="1036808"/>
    <lineage>
        <taxon>Eukaryota</taxon>
        <taxon>Fungi</taxon>
        <taxon>Dikarya</taxon>
        <taxon>Basidiomycota</taxon>
        <taxon>Agaricomycotina</taxon>
        <taxon>Agaricomycetes</taxon>
        <taxon>Agaricomycetidae</taxon>
        <taxon>Boletales</taxon>
        <taxon>Sclerodermatineae</taxon>
        <taxon>Sclerodermataceae</taxon>
        <taxon>Scleroderma</taxon>
    </lineage>
</organism>
<feature type="domain" description="Helicase ATP-binding" evidence="6">
    <location>
        <begin position="96"/>
        <end position="266"/>
    </location>
</feature>
<protein>
    <recommendedName>
        <fullName evidence="5">DNA 3'-5' helicase</fullName>
        <ecNumber evidence="5">5.6.2.4</ecNumber>
    </recommendedName>
</protein>
<sequence>LSPSISPHTPKFAETQNTRARRYRNGYEIKPQTPSYKPYALPCTGRRRKNDFRCENRAAVQPLPPLSTEEWDHLAHQAQILPSVAQLRPFQVECANTVLSRSQDLCVIAATGQGKSLLWLLPLLVQATGCSLVITPYTTLGLEGQDRNSHLRYPSIFVHSEQKTSHQLEQIVRGEYKIIFACPEMLESPTFSQILHSTSFQGSLSAIYIDEAHLVHESTSWRPAYTRIHQLRTLIGYYIPMVAISATLPSLYRHSLVTFTGLRVNYKLINLGNFRPELSTVILYMEHEHNSFKDLAFLLRDDVQTQDIVKTIIYANDLNILTAMFWFFQSRLSELGLSTTLVDILHAGLTVEHE</sequence>
<feature type="non-terminal residue" evidence="7">
    <location>
        <position position="354"/>
    </location>
</feature>
<dbReference type="GO" id="GO:0005524">
    <property type="term" value="F:ATP binding"/>
    <property type="evidence" value="ECO:0007669"/>
    <property type="project" value="InterPro"/>
</dbReference>
<dbReference type="Pfam" id="PF00270">
    <property type="entry name" value="DEAD"/>
    <property type="match status" value="1"/>
</dbReference>
<dbReference type="PROSITE" id="PS51192">
    <property type="entry name" value="HELICASE_ATP_BIND_1"/>
    <property type="match status" value="1"/>
</dbReference>
<keyword evidence="2" id="KW-0238">DNA-binding</keyword>
<dbReference type="SUPFAM" id="SSF52540">
    <property type="entry name" value="P-loop containing nucleoside triphosphate hydrolases"/>
    <property type="match status" value="1"/>
</dbReference>
<dbReference type="PANTHER" id="PTHR13710:SF105">
    <property type="entry name" value="ATP-DEPENDENT DNA HELICASE Q1"/>
    <property type="match status" value="1"/>
</dbReference>
<dbReference type="STRING" id="1036808.A0A0C3CQ71"/>
<evidence type="ECO:0000256" key="4">
    <source>
        <dbReference type="ARBA" id="ARBA00034617"/>
    </source>
</evidence>
<accession>A0A0C3CQ71</accession>
<dbReference type="Proteomes" id="UP000053989">
    <property type="component" value="Unassembled WGS sequence"/>
</dbReference>
<dbReference type="GO" id="GO:0009378">
    <property type="term" value="F:four-way junction helicase activity"/>
    <property type="evidence" value="ECO:0007669"/>
    <property type="project" value="TreeGrafter"/>
</dbReference>
<dbReference type="InParanoid" id="A0A0C3CQ71"/>
<dbReference type="EMBL" id="KN822343">
    <property type="protein sequence ID" value="KIM50715.1"/>
    <property type="molecule type" value="Genomic_DNA"/>
</dbReference>
<dbReference type="HOGENOM" id="CLU_784285_0_0_1"/>
<name>A0A0C3CQ71_9AGAM</name>
<dbReference type="GO" id="GO:0005737">
    <property type="term" value="C:cytoplasm"/>
    <property type="evidence" value="ECO:0007669"/>
    <property type="project" value="TreeGrafter"/>
</dbReference>
<evidence type="ECO:0000256" key="2">
    <source>
        <dbReference type="ARBA" id="ARBA00023125"/>
    </source>
</evidence>
<evidence type="ECO:0000256" key="5">
    <source>
        <dbReference type="ARBA" id="ARBA00034808"/>
    </source>
</evidence>
<dbReference type="GO" id="GO:0003677">
    <property type="term" value="F:DNA binding"/>
    <property type="evidence" value="ECO:0007669"/>
    <property type="project" value="UniProtKB-KW"/>
</dbReference>
<comment type="catalytic activity">
    <reaction evidence="4">
        <text>Couples ATP hydrolysis with the unwinding of duplex DNA by translocating in the 3'-5' direction.</text>
        <dbReference type="EC" id="5.6.2.4"/>
    </reaction>
</comment>
<reference evidence="8" key="2">
    <citation type="submission" date="2015-01" db="EMBL/GenBank/DDBJ databases">
        <title>Evolutionary Origins and Diversification of the Mycorrhizal Mutualists.</title>
        <authorList>
            <consortium name="DOE Joint Genome Institute"/>
            <consortium name="Mycorrhizal Genomics Consortium"/>
            <person name="Kohler A."/>
            <person name="Kuo A."/>
            <person name="Nagy L.G."/>
            <person name="Floudas D."/>
            <person name="Copeland A."/>
            <person name="Barry K.W."/>
            <person name="Cichocki N."/>
            <person name="Veneault-Fourrey C."/>
            <person name="LaButti K."/>
            <person name="Lindquist E.A."/>
            <person name="Lipzen A."/>
            <person name="Lundell T."/>
            <person name="Morin E."/>
            <person name="Murat C."/>
            <person name="Riley R."/>
            <person name="Ohm R."/>
            <person name="Sun H."/>
            <person name="Tunlid A."/>
            <person name="Henrissat B."/>
            <person name="Grigoriev I.V."/>
            <person name="Hibbett D.S."/>
            <person name="Martin F."/>
        </authorList>
    </citation>
    <scope>NUCLEOTIDE SEQUENCE [LARGE SCALE GENOMIC DNA]</scope>
    <source>
        <strain evidence="8">Foug A</strain>
    </source>
</reference>
<dbReference type="InterPro" id="IPR027417">
    <property type="entry name" value="P-loop_NTPase"/>
</dbReference>
<dbReference type="GO" id="GO:0000724">
    <property type="term" value="P:double-strand break repair via homologous recombination"/>
    <property type="evidence" value="ECO:0007669"/>
    <property type="project" value="TreeGrafter"/>
</dbReference>
<dbReference type="GO" id="GO:0043138">
    <property type="term" value="F:3'-5' DNA helicase activity"/>
    <property type="evidence" value="ECO:0007669"/>
    <property type="project" value="UniProtKB-EC"/>
</dbReference>
<dbReference type="Gene3D" id="3.40.50.300">
    <property type="entry name" value="P-loop containing nucleotide triphosphate hydrolases"/>
    <property type="match status" value="1"/>
</dbReference>
<dbReference type="SMART" id="SM00487">
    <property type="entry name" value="DEXDc"/>
    <property type="match status" value="1"/>
</dbReference>
<keyword evidence="8" id="KW-1185">Reference proteome</keyword>
<dbReference type="AlphaFoldDB" id="A0A0C3CQ71"/>
<gene>
    <name evidence="7" type="ORF">SCLCIDRAFT_55860</name>
</gene>
<proteinExistence type="inferred from homology"/>
<dbReference type="PANTHER" id="PTHR13710">
    <property type="entry name" value="DNA HELICASE RECQ FAMILY MEMBER"/>
    <property type="match status" value="1"/>
</dbReference>
<keyword evidence="3" id="KW-0413">Isomerase</keyword>
<feature type="non-terminal residue" evidence="7">
    <location>
        <position position="1"/>
    </location>
</feature>
<evidence type="ECO:0000256" key="1">
    <source>
        <dbReference type="ARBA" id="ARBA00005446"/>
    </source>
</evidence>
<evidence type="ECO:0000256" key="3">
    <source>
        <dbReference type="ARBA" id="ARBA00023235"/>
    </source>
</evidence>
<dbReference type="OrthoDB" id="10261556at2759"/>
<evidence type="ECO:0000313" key="7">
    <source>
        <dbReference type="EMBL" id="KIM50715.1"/>
    </source>
</evidence>
<comment type="similarity">
    <text evidence="1">Belongs to the helicase family. RecQ subfamily.</text>
</comment>
<dbReference type="EC" id="5.6.2.4" evidence="5"/>
<reference evidence="7 8" key="1">
    <citation type="submission" date="2014-04" db="EMBL/GenBank/DDBJ databases">
        <authorList>
            <consortium name="DOE Joint Genome Institute"/>
            <person name="Kuo A."/>
            <person name="Kohler A."/>
            <person name="Nagy L.G."/>
            <person name="Floudas D."/>
            <person name="Copeland A."/>
            <person name="Barry K.W."/>
            <person name="Cichocki N."/>
            <person name="Veneault-Fourrey C."/>
            <person name="LaButti K."/>
            <person name="Lindquist E.A."/>
            <person name="Lipzen A."/>
            <person name="Lundell T."/>
            <person name="Morin E."/>
            <person name="Murat C."/>
            <person name="Sun H."/>
            <person name="Tunlid A."/>
            <person name="Henrissat B."/>
            <person name="Grigoriev I.V."/>
            <person name="Hibbett D.S."/>
            <person name="Martin F."/>
            <person name="Nordberg H.P."/>
            <person name="Cantor M.N."/>
            <person name="Hua S.X."/>
        </authorList>
    </citation>
    <scope>NUCLEOTIDE SEQUENCE [LARGE SCALE GENOMIC DNA]</scope>
    <source>
        <strain evidence="7 8">Foug A</strain>
    </source>
</reference>
<dbReference type="GO" id="GO:0005694">
    <property type="term" value="C:chromosome"/>
    <property type="evidence" value="ECO:0007669"/>
    <property type="project" value="TreeGrafter"/>
</dbReference>
<evidence type="ECO:0000259" key="6">
    <source>
        <dbReference type="PROSITE" id="PS51192"/>
    </source>
</evidence>